<reference evidence="1" key="1">
    <citation type="journal article" date="2021" name="PeerJ">
        <title>Extensive microbial diversity within the chicken gut microbiome revealed by metagenomics and culture.</title>
        <authorList>
            <person name="Gilroy R."/>
            <person name="Ravi A."/>
            <person name="Getino M."/>
            <person name="Pursley I."/>
            <person name="Horton D.L."/>
            <person name="Alikhan N.F."/>
            <person name="Baker D."/>
            <person name="Gharbi K."/>
            <person name="Hall N."/>
            <person name="Watson M."/>
            <person name="Adriaenssens E.M."/>
            <person name="Foster-Nyarko E."/>
            <person name="Jarju S."/>
            <person name="Secka A."/>
            <person name="Antonio M."/>
            <person name="Oren A."/>
            <person name="Chaudhuri R.R."/>
            <person name="La Ragione R."/>
            <person name="Hildebrand F."/>
            <person name="Pallen M.J."/>
        </authorList>
    </citation>
    <scope>NUCLEOTIDE SEQUENCE</scope>
    <source>
        <strain evidence="1">ChiHjej12B11-9795</strain>
    </source>
</reference>
<organism evidence="1 2">
    <name type="scientific">Candidatus Bacteroides avicola</name>
    <dbReference type="NCBI Taxonomy" id="2838468"/>
    <lineage>
        <taxon>Bacteria</taxon>
        <taxon>Pseudomonadati</taxon>
        <taxon>Bacteroidota</taxon>
        <taxon>Bacteroidia</taxon>
        <taxon>Bacteroidales</taxon>
        <taxon>Bacteroidaceae</taxon>
        <taxon>Bacteroides</taxon>
    </lineage>
</organism>
<sequence length="334" mass="38527">MATYYGRKYKMLEWRHRVKELILSIRIALKSKELGKPETGKQVFVAMVDGEAFHGGMCDRFKGIISLYAYCKYHGIPFRIRYTYPFRLEDYLDPATYDWTLKPGEYTDNPLYSRILYMRGEHLATRLLKLKTKRQVHYYSNRDCLAHINEAWAAAGVNSGGYGWGELFGELFKPGAVLRGRIEAAKKNMGADYDAAVFRFQNLLGDFREYHYKSITDQGEAEELICKCLDAIRSLKSEHGNRPLLVTSDSVTFLKRVSQIEGVHIIPGTIVHIDGDKNAVVENAYEIYLKSFLDFYMLSGARQIYRIGTSYMYPSEFPLYAAKLHDIPFKHIII</sequence>
<comment type="caution">
    <text evidence="1">The sequence shown here is derived from an EMBL/GenBank/DDBJ whole genome shotgun (WGS) entry which is preliminary data.</text>
</comment>
<proteinExistence type="predicted"/>
<reference evidence="1" key="2">
    <citation type="submission" date="2021-04" db="EMBL/GenBank/DDBJ databases">
        <authorList>
            <person name="Gilroy R."/>
        </authorList>
    </citation>
    <scope>NUCLEOTIDE SEQUENCE</scope>
    <source>
        <strain evidence="1">ChiHjej12B11-9795</strain>
    </source>
</reference>
<dbReference type="EMBL" id="DWZI01000044">
    <property type="protein sequence ID" value="HJA86352.1"/>
    <property type="molecule type" value="Genomic_DNA"/>
</dbReference>
<protein>
    <submittedName>
        <fullName evidence="1">Uncharacterized protein</fullName>
    </submittedName>
</protein>
<accession>A0A9D2HYC4</accession>
<gene>
    <name evidence="1" type="ORF">H9950_09235</name>
</gene>
<name>A0A9D2HYC4_9BACE</name>
<evidence type="ECO:0000313" key="1">
    <source>
        <dbReference type="EMBL" id="HJA86352.1"/>
    </source>
</evidence>
<dbReference type="AlphaFoldDB" id="A0A9D2HYC4"/>
<evidence type="ECO:0000313" key="2">
    <source>
        <dbReference type="Proteomes" id="UP000823862"/>
    </source>
</evidence>
<dbReference type="Proteomes" id="UP000823862">
    <property type="component" value="Unassembled WGS sequence"/>
</dbReference>